<dbReference type="InterPro" id="IPR006664">
    <property type="entry name" value="OMP_bac"/>
</dbReference>
<dbReference type="EMBL" id="OB724571">
    <property type="protein sequence ID" value="CAD7239389.1"/>
    <property type="molecule type" value="Genomic_DNA"/>
</dbReference>
<dbReference type="Pfam" id="PF00691">
    <property type="entry name" value="OmpA"/>
    <property type="match status" value="1"/>
</dbReference>
<evidence type="ECO:0000313" key="4">
    <source>
        <dbReference type="EMBL" id="CAD7239389.1"/>
    </source>
</evidence>
<accession>A0A7R8WWK6</accession>
<feature type="non-terminal residue" evidence="4">
    <location>
        <position position="1"/>
    </location>
</feature>
<dbReference type="PRINTS" id="PR01021">
    <property type="entry name" value="OMPADOMAIN"/>
</dbReference>
<dbReference type="CDD" id="cd07185">
    <property type="entry name" value="OmpA_C-like"/>
    <property type="match status" value="1"/>
</dbReference>
<comment type="subcellular location">
    <subcellularLocation>
        <location evidence="1">Cell outer membrane</location>
    </subcellularLocation>
</comment>
<dbReference type="AlphaFoldDB" id="A0A7R8WWK6"/>
<dbReference type="PANTHER" id="PTHR30329">
    <property type="entry name" value="STATOR ELEMENT OF FLAGELLAR MOTOR COMPLEX"/>
    <property type="match status" value="1"/>
</dbReference>
<evidence type="ECO:0000256" key="1">
    <source>
        <dbReference type="ARBA" id="ARBA00004442"/>
    </source>
</evidence>
<evidence type="ECO:0000256" key="3">
    <source>
        <dbReference type="ARBA" id="ARBA00023237"/>
    </source>
</evidence>
<evidence type="ECO:0000256" key="2">
    <source>
        <dbReference type="ARBA" id="ARBA00023136"/>
    </source>
</evidence>
<keyword evidence="3" id="KW-0998">Cell outer membrane</keyword>
<reference evidence="4" key="1">
    <citation type="submission" date="2020-11" db="EMBL/GenBank/DDBJ databases">
        <authorList>
            <person name="Tran Van P."/>
        </authorList>
    </citation>
    <scope>NUCLEOTIDE SEQUENCE</scope>
</reference>
<feature type="non-terminal residue" evidence="4">
    <location>
        <position position="93"/>
    </location>
</feature>
<dbReference type="PANTHER" id="PTHR30329:SF21">
    <property type="entry name" value="LIPOPROTEIN YIAD-RELATED"/>
    <property type="match status" value="1"/>
</dbReference>
<dbReference type="Gene3D" id="3.30.1330.60">
    <property type="entry name" value="OmpA-like domain"/>
    <property type="match status" value="1"/>
</dbReference>
<proteinExistence type="predicted"/>
<dbReference type="InterPro" id="IPR036737">
    <property type="entry name" value="OmpA-like_sf"/>
</dbReference>
<name>A0A7R8WWK6_9CRUS</name>
<organism evidence="4">
    <name type="scientific">Cyprideis torosa</name>
    <dbReference type="NCBI Taxonomy" id="163714"/>
    <lineage>
        <taxon>Eukaryota</taxon>
        <taxon>Metazoa</taxon>
        <taxon>Ecdysozoa</taxon>
        <taxon>Arthropoda</taxon>
        <taxon>Crustacea</taxon>
        <taxon>Oligostraca</taxon>
        <taxon>Ostracoda</taxon>
        <taxon>Podocopa</taxon>
        <taxon>Podocopida</taxon>
        <taxon>Cytherocopina</taxon>
        <taxon>Cytheroidea</taxon>
        <taxon>Cytherideidae</taxon>
        <taxon>Cyprideis</taxon>
    </lineage>
</organism>
<dbReference type="InterPro" id="IPR050330">
    <property type="entry name" value="Bact_OuterMem_StrucFunc"/>
</dbReference>
<protein>
    <submittedName>
        <fullName evidence="4">Uncharacterized protein</fullName>
    </submittedName>
</protein>
<dbReference type="SUPFAM" id="SSF103088">
    <property type="entry name" value="OmpA-like"/>
    <property type="match status" value="1"/>
</dbReference>
<dbReference type="PROSITE" id="PS51123">
    <property type="entry name" value="OMPA_2"/>
    <property type="match status" value="1"/>
</dbReference>
<dbReference type="InterPro" id="IPR006665">
    <property type="entry name" value="OmpA-like"/>
</dbReference>
<sequence>ASRPVLDEAATTLRKFPELNIEISGHTDSAGNDQLNMNLSQARAEAVKQYLISKGSDGNKLTAKGYGETQPIADNATAAGRAANRRVELKILE</sequence>
<dbReference type="GO" id="GO:0016020">
    <property type="term" value="C:membrane"/>
    <property type="evidence" value="ECO:0007669"/>
    <property type="project" value="InterPro"/>
</dbReference>
<gene>
    <name evidence="4" type="ORF">CTOB1V02_LOCUS17204</name>
</gene>
<keyword evidence="2" id="KW-0472">Membrane</keyword>
<dbReference type="OrthoDB" id="10553086at2759"/>